<accession>A0A928UX61</accession>
<keyword evidence="3" id="KW-1185">Reference proteome</keyword>
<dbReference type="Proteomes" id="UP000616201">
    <property type="component" value="Unassembled WGS sequence"/>
</dbReference>
<evidence type="ECO:0000313" key="2">
    <source>
        <dbReference type="EMBL" id="MBE8713121.1"/>
    </source>
</evidence>
<sequence length="324" mass="35958">MKTKFIYNILLLIPILFSSCLKDDVLIGPDAPGAITNIIEFKNPAIISSSTTSRIPLYLLSFDTSPSETMVLELNYAGSEVAPEDIHLTLAIDNSLIDIVNEDNDRELAPLDASVYDIPTFDVVIKKGERIGLFTIELFTDQFDYDHDYALGFSIVSSSIGAISGNFGKIVVGISPKNIFDGLYHIAGTMTDVSNTTLKHISNNYDDWEVELRTVGVNKVVVYDVEYSGYNYPISSGSSWSVYGEFSPVFEIDLNTYKVLSVANFYPSATNTRRAEIDPSGVNQYDPATKTLKVKYFMIQPSVIPAAPSIRSYMDDTYTFIDVR</sequence>
<dbReference type="EMBL" id="PRDK01000003">
    <property type="protein sequence ID" value="MBE8713121.1"/>
    <property type="molecule type" value="Genomic_DNA"/>
</dbReference>
<evidence type="ECO:0000313" key="3">
    <source>
        <dbReference type="Proteomes" id="UP000616201"/>
    </source>
</evidence>
<organism evidence="2 3">
    <name type="scientific">Sphingobacterium hungaricum</name>
    <dbReference type="NCBI Taxonomy" id="2082723"/>
    <lineage>
        <taxon>Bacteria</taxon>
        <taxon>Pseudomonadati</taxon>
        <taxon>Bacteroidota</taxon>
        <taxon>Sphingobacteriia</taxon>
        <taxon>Sphingobacteriales</taxon>
        <taxon>Sphingobacteriaceae</taxon>
        <taxon>Sphingobacterium</taxon>
    </lineage>
</organism>
<name>A0A928UX61_9SPHI</name>
<dbReference type="Gene3D" id="2.60.40.1740">
    <property type="entry name" value="hypothetical protein (bacova_03559)"/>
    <property type="match status" value="1"/>
</dbReference>
<gene>
    <name evidence="2" type="ORF">C4F49_05475</name>
</gene>
<dbReference type="PROSITE" id="PS51257">
    <property type="entry name" value="PROKAR_LIPOPROTEIN"/>
    <property type="match status" value="1"/>
</dbReference>
<dbReference type="RefSeq" id="WP_196935622.1">
    <property type="nucleotide sequence ID" value="NZ_MU158698.1"/>
</dbReference>
<protein>
    <recommendedName>
        <fullName evidence="1">BT-3987-like N-terminal domain-containing protein</fullName>
    </recommendedName>
</protein>
<proteinExistence type="predicted"/>
<comment type="caution">
    <text evidence="2">The sequence shown here is derived from an EMBL/GenBank/DDBJ whole genome shotgun (WGS) entry which is preliminary data.</text>
</comment>
<feature type="domain" description="BT-3987-like N-terminal" evidence="1">
    <location>
        <begin position="56"/>
        <end position="159"/>
    </location>
</feature>
<evidence type="ECO:0000259" key="1">
    <source>
        <dbReference type="Pfam" id="PF08522"/>
    </source>
</evidence>
<dbReference type="AlphaFoldDB" id="A0A928UX61"/>
<dbReference type="InterPro" id="IPR013728">
    <property type="entry name" value="BT_3987-like_N"/>
</dbReference>
<dbReference type="Pfam" id="PF08522">
    <property type="entry name" value="BT_3987-like_N"/>
    <property type="match status" value="1"/>
</dbReference>
<reference evidence="2" key="1">
    <citation type="submission" date="2018-02" db="EMBL/GenBank/DDBJ databases">
        <authorList>
            <person name="Vasarhelyi B.M."/>
            <person name="Deshmukh S."/>
            <person name="Balint B."/>
            <person name="Kukolya J."/>
        </authorList>
    </citation>
    <scope>NUCLEOTIDE SEQUENCE</scope>
    <source>
        <strain evidence="2">KB22</strain>
    </source>
</reference>